<dbReference type="InterPro" id="IPR050833">
    <property type="entry name" value="Poly_Biosynth_Transport"/>
</dbReference>
<feature type="transmembrane region" description="Helical" evidence="6">
    <location>
        <begin position="87"/>
        <end position="107"/>
    </location>
</feature>
<keyword evidence="5 6" id="KW-0472">Membrane</keyword>
<dbReference type="PANTHER" id="PTHR30250:SF21">
    <property type="entry name" value="LIPID II FLIPPASE MURJ"/>
    <property type="match status" value="1"/>
</dbReference>
<sequence>MKRRGFVHGAMLLAGAAMLSKLLGSVYTIFLQNIIGDHGMGLFQMAYPVYSTLLAVATAGFPVAVSKLVAEELAQGHTQAARRTYQISAFFLCVLGVFAFLVLYIFAHTWAKIAGDPSATLAIRAISPALLIVPLLSAMRGYLQGHEWMEPTAVSQVMEQLVRVITILALSIYFMQAGFGAATAAAGAAFGAVTGAAAGLLTMMFYRRRQPVSKMSDRHQIPWSRLLRRLIYYALPISLGALVIPLMNNVDALTVVHLLKQAGETQREATSAFGLLAGRAAKLTLLPITLASGIGIAVMPAVSAAAARQDMRSVRNHVQVSLRMTAILALPATVGLVLLARPVDIVLFQNSDGWNVIAWLSLSILFASLQTTAAAVLQGAGMVYLPVIHLLAAACLKVVLNLLWIRQHGLVGAVWSTDIAYLFACLLNLLAISRRLGGLSLSDFGFLPIGVSAFVMGAVEFALVRAWPLLQSDTESRWTVSLALMAAIVLGVLAFSIAAVASNALQEEEIERIPKVGPRLLSIFSRMGLTRS</sequence>
<dbReference type="GO" id="GO:0005886">
    <property type="term" value="C:plasma membrane"/>
    <property type="evidence" value="ECO:0007669"/>
    <property type="project" value="UniProtKB-SubCell"/>
</dbReference>
<feature type="transmembrane region" description="Helical" evidence="6">
    <location>
        <begin position="47"/>
        <end position="66"/>
    </location>
</feature>
<keyword evidence="3 6" id="KW-0812">Transmembrane</keyword>
<dbReference type="OrthoDB" id="9775950at2"/>
<evidence type="ECO:0000256" key="2">
    <source>
        <dbReference type="ARBA" id="ARBA00022475"/>
    </source>
</evidence>
<feature type="transmembrane region" description="Helical" evidence="6">
    <location>
        <begin position="410"/>
        <end position="432"/>
    </location>
</feature>
<evidence type="ECO:0000256" key="1">
    <source>
        <dbReference type="ARBA" id="ARBA00004651"/>
    </source>
</evidence>
<name>A0A1M6PG48_9BACL</name>
<dbReference type="CDD" id="cd13124">
    <property type="entry name" value="MATE_SpoVB_like"/>
    <property type="match status" value="1"/>
</dbReference>
<feature type="transmembrane region" description="Helical" evidence="6">
    <location>
        <begin position="160"/>
        <end position="179"/>
    </location>
</feature>
<evidence type="ECO:0000256" key="3">
    <source>
        <dbReference type="ARBA" id="ARBA00022692"/>
    </source>
</evidence>
<dbReference type="RefSeq" id="WP_072873606.1">
    <property type="nucleotide sequence ID" value="NZ_FRAF01000008.1"/>
</dbReference>
<feature type="transmembrane region" description="Helical" evidence="6">
    <location>
        <begin position="384"/>
        <end position="404"/>
    </location>
</feature>
<proteinExistence type="predicted"/>
<feature type="transmembrane region" description="Helical" evidence="6">
    <location>
        <begin position="119"/>
        <end position="139"/>
    </location>
</feature>
<reference evidence="8" key="1">
    <citation type="submission" date="2016-11" db="EMBL/GenBank/DDBJ databases">
        <authorList>
            <person name="Varghese N."/>
            <person name="Submissions S."/>
        </authorList>
    </citation>
    <scope>NUCLEOTIDE SEQUENCE [LARGE SCALE GENOMIC DNA]</scope>
    <source>
        <strain evidence="8">USBA-503</strain>
    </source>
</reference>
<keyword evidence="2" id="KW-1003">Cell membrane</keyword>
<dbReference type="EMBL" id="FRAF01000008">
    <property type="protein sequence ID" value="SHK06929.1"/>
    <property type="molecule type" value="Genomic_DNA"/>
</dbReference>
<organism evidence="7 8">
    <name type="scientific">Alicyclobacillus tolerans</name>
    <dbReference type="NCBI Taxonomy" id="90970"/>
    <lineage>
        <taxon>Bacteria</taxon>
        <taxon>Bacillati</taxon>
        <taxon>Bacillota</taxon>
        <taxon>Bacilli</taxon>
        <taxon>Bacillales</taxon>
        <taxon>Alicyclobacillaceae</taxon>
        <taxon>Alicyclobacillus</taxon>
    </lineage>
</organism>
<gene>
    <name evidence="7" type="ORF">SAMN05443507_10824</name>
</gene>
<feature type="transmembrane region" description="Helical" evidence="6">
    <location>
        <begin position="479"/>
        <end position="505"/>
    </location>
</feature>
<protein>
    <submittedName>
        <fullName evidence="7">Stage V sporulation protein B</fullName>
    </submittedName>
</protein>
<dbReference type="STRING" id="1830138.SAMN05443507_10824"/>
<dbReference type="Proteomes" id="UP000184016">
    <property type="component" value="Unassembled WGS sequence"/>
</dbReference>
<dbReference type="PANTHER" id="PTHR30250">
    <property type="entry name" value="PST FAMILY PREDICTED COLANIC ACID TRANSPORTER"/>
    <property type="match status" value="1"/>
</dbReference>
<evidence type="ECO:0000313" key="8">
    <source>
        <dbReference type="Proteomes" id="UP000184016"/>
    </source>
</evidence>
<feature type="transmembrane region" description="Helical" evidence="6">
    <location>
        <begin position="285"/>
        <end position="308"/>
    </location>
</feature>
<accession>A0A1M6PG48</accession>
<keyword evidence="4 6" id="KW-1133">Transmembrane helix</keyword>
<dbReference type="InterPro" id="IPR024923">
    <property type="entry name" value="PG_synth_SpoVB"/>
</dbReference>
<feature type="transmembrane region" description="Helical" evidence="6">
    <location>
        <begin position="320"/>
        <end position="340"/>
    </location>
</feature>
<evidence type="ECO:0000256" key="5">
    <source>
        <dbReference type="ARBA" id="ARBA00023136"/>
    </source>
</evidence>
<feature type="transmembrane region" description="Helical" evidence="6">
    <location>
        <begin position="185"/>
        <end position="206"/>
    </location>
</feature>
<evidence type="ECO:0000313" key="7">
    <source>
        <dbReference type="EMBL" id="SHK06929.1"/>
    </source>
</evidence>
<evidence type="ECO:0000256" key="4">
    <source>
        <dbReference type="ARBA" id="ARBA00022989"/>
    </source>
</evidence>
<keyword evidence="8" id="KW-1185">Reference proteome</keyword>
<dbReference type="InterPro" id="IPR002797">
    <property type="entry name" value="Polysacc_synth"/>
</dbReference>
<comment type="subcellular location">
    <subcellularLocation>
        <location evidence="1">Cell membrane</location>
        <topology evidence="1">Multi-pass membrane protein</topology>
    </subcellularLocation>
</comment>
<dbReference type="AlphaFoldDB" id="A0A1M6PG48"/>
<feature type="transmembrane region" description="Helical" evidence="6">
    <location>
        <begin position="444"/>
        <end position="467"/>
    </location>
</feature>
<feature type="transmembrane region" description="Helical" evidence="6">
    <location>
        <begin position="12"/>
        <end position="35"/>
    </location>
</feature>
<dbReference type="PIRSF" id="PIRSF038958">
    <property type="entry name" value="PG_synth_SpoVB"/>
    <property type="match status" value="1"/>
</dbReference>
<feature type="transmembrane region" description="Helical" evidence="6">
    <location>
        <begin position="356"/>
        <end position="377"/>
    </location>
</feature>
<feature type="transmembrane region" description="Helical" evidence="6">
    <location>
        <begin position="226"/>
        <end position="247"/>
    </location>
</feature>
<evidence type="ECO:0000256" key="6">
    <source>
        <dbReference type="SAM" id="Phobius"/>
    </source>
</evidence>
<dbReference type="Pfam" id="PF01943">
    <property type="entry name" value="Polysacc_synt"/>
    <property type="match status" value="1"/>
</dbReference>